<accession>A0ABQ9CPX3</accession>
<keyword evidence="2" id="KW-0004">4Fe-4S</keyword>
<keyword evidence="7" id="KW-0411">Iron-sulfur</keyword>
<evidence type="ECO:0008006" key="12">
    <source>
        <dbReference type="Google" id="ProtNLM"/>
    </source>
</evidence>
<evidence type="ECO:0000256" key="2">
    <source>
        <dbReference type="ARBA" id="ARBA00022485"/>
    </source>
</evidence>
<keyword evidence="3" id="KW-0639">Primosome</keyword>
<dbReference type="InterPro" id="IPR000477">
    <property type="entry name" value="RT_dom"/>
</dbReference>
<keyword evidence="4" id="KW-0235">DNA replication</keyword>
<comment type="caution">
    <text evidence="10">The sequence shown here is derived from an EMBL/GenBank/DDBJ whole genome shotgun (WGS) entry which is preliminary data.</text>
</comment>
<keyword evidence="11" id="KW-1185">Reference proteome</keyword>
<dbReference type="PANTHER" id="PTHR33332">
    <property type="entry name" value="REVERSE TRANSCRIPTASE DOMAIN-CONTAINING PROTEIN"/>
    <property type="match status" value="1"/>
</dbReference>
<organism evidence="10 11">
    <name type="scientific">Willisornis vidua</name>
    <name type="common">Xingu scale-backed antbird</name>
    <dbReference type="NCBI Taxonomy" id="1566151"/>
    <lineage>
        <taxon>Eukaryota</taxon>
        <taxon>Metazoa</taxon>
        <taxon>Chordata</taxon>
        <taxon>Craniata</taxon>
        <taxon>Vertebrata</taxon>
        <taxon>Euteleostomi</taxon>
        <taxon>Archelosauria</taxon>
        <taxon>Archosauria</taxon>
        <taxon>Dinosauria</taxon>
        <taxon>Saurischia</taxon>
        <taxon>Theropoda</taxon>
        <taxon>Coelurosauria</taxon>
        <taxon>Aves</taxon>
        <taxon>Neognathae</taxon>
        <taxon>Neoaves</taxon>
        <taxon>Telluraves</taxon>
        <taxon>Australaves</taxon>
        <taxon>Passeriformes</taxon>
        <taxon>Thamnophilidae</taxon>
        <taxon>Willisornis</taxon>
    </lineage>
</organism>
<gene>
    <name evidence="10" type="ORF">WISP_129705</name>
</gene>
<evidence type="ECO:0000256" key="6">
    <source>
        <dbReference type="ARBA" id="ARBA00023004"/>
    </source>
</evidence>
<evidence type="ECO:0000256" key="3">
    <source>
        <dbReference type="ARBA" id="ARBA00022515"/>
    </source>
</evidence>
<proteinExistence type="predicted"/>
<evidence type="ECO:0000259" key="8">
    <source>
        <dbReference type="Pfam" id="PF00078"/>
    </source>
</evidence>
<evidence type="ECO:0000259" key="9">
    <source>
        <dbReference type="Pfam" id="PF04104"/>
    </source>
</evidence>
<evidence type="ECO:0000256" key="7">
    <source>
        <dbReference type="ARBA" id="ARBA00023014"/>
    </source>
</evidence>
<feature type="domain" description="DNA primase large subunit C-terminal" evidence="9">
    <location>
        <begin position="75"/>
        <end position="181"/>
    </location>
</feature>
<evidence type="ECO:0000256" key="1">
    <source>
        <dbReference type="ARBA" id="ARBA00001966"/>
    </source>
</evidence>
<sequence length="541" mass="61045">MSQQCAQVAKKAKGILTCISNSAVSRARAGIVPLHSALVRLHLCGDCHTEYKGNVHTPAASLLLSKFISGFDKILKSSYKYHQKTLFDKGYAYSIRHNYGKEGKRTDYTPYSCMKIIMSNPPSQGDYHGCPFRHSDPELLKQKLQSYKIPPSGITQILELVKGMHFQLACQKYFELTHDASGCVSIAGALETCLVTVAVQLGSVLGPVLLNIFINDTDKGFKCTSSKFADDTKLRDVVDPLEGQDVIQRDLDKLEKWAHGNLMRFNKTTCKKTLQIYGPDGSHPRILKLLADVIAKSLLMIFEQSWESREVPADWKLVNIVTIFKKGKKERRRNYRPVSVTSVPGKGMEKIIPGGIEKHLEDKTVTGHSHHSFMRGKYCLSNLISFYDKTTHLADQGKQVDEIFLDFAKASDTVPHRILLDKMSNTQLDKHIMWWGSILGPVFFNIFINDLDTGLEGTLSKFMDDTKLGGAVDSLKGKEILQRDLSKLQDWAITNHMKFNKGKCLILHWDGATLDVWTDWRMRCWKAVPWKGTWGSWLMAS</sequence>
<comment type="cofactor">
    <cofactor evidence="1">
        <name>[4Fe-4S] cluster</name>
        <dbReference type="ChEBI" id="CHEBI:49883"/>
    </cofactor>
</comment>
<dbReference type="Pfam" id="PF00078">
    <property type="entry name" value="RVT_1"/>
    <property type="match status" value="1"/>
</dbReference>
<evidence type="ECO:0000256" key="4">
    <source>
        <dbReference type="ARBA" id="ARBA00022705"/>
    </source>
</evidence>
<reference evidence="10" key="1">
    <citation type="submission" date="2019-10" db="EMBL/GenBank/DDBJ databases">
        <authorList>
            <person name="Soares A.E.R."/>
            <person name="Aleixo A."/>
            <person name="Schneider P."/>
            <person name="Miyaki C.Y."/>
            <person name="Schneider M.P."/>
            <person name="Mello C."/>
            <person name="Vasconcelos A.T.R."/>
        </authorList>
    </citation>
    <scope>NUCLEOTIDE SEQUENCE</scope>
    <source>
        <tissue evidence="10">Muscle</tissue>
    </source>
</reference>
<protein>
    <recommendedName>
        <fullName evidence="12">DNA primase large subunit</fullName>
    </recommendedName>
</protein>
<keyword evidence="6" id="KW-0408">Iron</keyword>
<feature type="domain" description="Reverse transcriptase" evidence="8">
    <location>
        <begin position="328"/>
        <end position="508"/>
    </location>
</feature>
<dbReference type="Pfam" id="PF04104">
    <property type="entry name" value="DNA_primase_lrg"/>
    <property type="match status" value="1"/>
</dbReference>
<dbReference type="CDD" id="cd01650">
    <property type="entry name" value="RT_nLTR_like"/>
    <property type="match status" value="1"/>
</dbReference>
<dbReference type="EMBL" id="WHWB01034622">
    <property type="protein sequence ID" value="KAJ7406966.1"/>
    <property type="molecule type" value="Genomic_DNA"/>
</dbReference>
<name>A0ABQ9CPX3_9PASS</name>
<evidence type="ECO:0000313" key="11">
    <source>
        <dbReference type="Proteomes" id="UP001145742"/>
    </source>
</evidence>
<dbReference type="InterPro" id="IPR058560">
    <property type="entry name" value="DNA_primase_C"/>
</dbReference>
<keyword evidence="5" id="KW-0479">Metal-binding</keyword>
<dbReference type="Proteomes" id="UP001145742">
    <property type="component" value="Unassembled WGS sequence"/>
</dbReference>
<evidence type="ECO:0000313" key="10">
    <source>
        <dbReference type="EMBL" id="KAJ7406966.1"/>
    </source>
</evidence>
<evidence type="ECO:0000256" key="5">
    <source>
        <dbReference type="ARBA" id="ARBA00022723"/>
    </source>
</evidence>